<name>A0A0B8NT36_9VIBR</name>
<dbReference type="GO" id="GO:1990281">
    <property type="term" value="C:efflux pump complex"/>
    <property type="evidence" value="ECO:0007669"/>
    <property type="project" value="TreeGrafter"/>
</dbReference>
<evidence type="ECO:0000313" key="6">
    <source>
        <dbReference type="Proteomes" id="UP000031671"/>
    </source>
</evidence>
<dbReference type="Gene3D" id="2.40.420.20">
    <property type="match status" value="1"/>
</dbReference>
<evidence type="ECO:0000256" key="1">
    <source>
        <dbReference type="ARBA" id="ARBA00009477"/>
    </source>
</evidence>
<dbReference type="Gene3D" id="2.40.50.100">
    <property type="match status" value="1"/>
</dbReference>
<dbReference type="SUPFAM" id="SSF111369">
    <property type="entry name" value="HlyD-like secretion proteins"/>
    <property type="match status" value="1"/>
</dbReference>
<evidence type="ECO:0000259" key="4">
    <source>
        <dbReference type="Pfam" id="PF25973"/>
    </source>
</evidence>
<dbReference type="Pfam" id="PF25967">
    <property type="entry name" value="RND-MFP_C"/>
    <property type="match status" value="1"/>
</dbReference>
<dbReference type="FunFam" id="2.40.30.170:FF:000010">
    <property type="entry name" value="Efflux RND transporter periplasmic adaptor subunit"/>
    <property type="match status" value="1"/>
</dbReference>
<dbReference type="AlphaFoldDB" id="A0A0B8NT36"/>
<dbReference type="EMBL" id="BBRZ01000043">
    <property type="protein sequence ID" value="GAM57036.1"/>
    <property type="molecule type" value="Genomic_DNA"/>
</dbReference>
<dbReference type="RefSeq" id="WP_261834292.1">
    <property type="nucleotide sequence ID" value="NZ_AP024881.1"/>
</dbReference>
<dbReference type="InterPro" id="IPR006143">
    <property type="entry name" value="RND_pump_MFP"/>
</dbReference>
<dbReference type="Gene3D" id="1.10.287.470">
    <property type="entry name" value="Helix hairpin bin"/>
    <property type="match status" value="1"/>
</dbReference>
<dbReference type="InterPro" id="IPR058792">
    <property type="entry name" value="Beta-barrel_RND_2"/>
</dbReference>
<dbReference type="NCBIfam" id="TIGR01730">
    <property type="entry name" value="RND_mfp"/>
    <property type="match status" value="1"/>
</dbReference>
<feature type="domain" description="Multidrug resistance protein MdtA-like C-terminal permuted SH3" evidence="3">
    <location>
        <begin position="282"/>
        <end position="339"/>
    </location>
</feature>
<reference evidence="5 6" key="2">
    <citation type="submission" date="2015-01" db="EMBL/GenBank/DDBJ databases">
        <authorList>
            <consortium name="NBRP consortium"/>
            <person name="Sawabe T."/>
            <person name="Meirelles P."/>
            <person name="Feng G."/>
            <person name="Sayaka M."/>
            <person name="Hattori M."/>
            <person name="Ohkuma M."/>
        </authorList>
    </citation>
    <scope>NUCLEOTIDE SEQUENCE [LARGE SCALE GENOMIC DNA]</scope>
    <source>
        <strain evidence="6">JCM 19231</strain>
    </source>
</reference>
<comment type="caution">
    <text evidence="5">The sequence shown here is derived from an EMBL/GenBank/DDBJ whole genome shotgun (WGS) entry which is preliminary data.</text>
</comment>
<comment type="similarity">
    <text evidence="1">Belongs to the membrane fusion protein (MFP) (TC 8.A.1) family.</text>
</comment>
<dbReference type="InterPro" id="IPR058647">
    <property type="entry name" value="BSH_CzcB-like"/>
</dbReference>
<protein>
    <submittedName>
        <fullName evidence="5">Probable Co/Zn/Cd efflux system membrane fusion protein</fullName>
    </submittedName>
</protein>
<dbReference type="InterPro" id="IPR058627">
    <property type="entry name" value="MdtA-like_C"/>
</dbReference>
<accession>A0A0B8NT36</accession>
<organism evidence="5 6">
    <name type="scientific">Vibrio ishigakensis</name>
    <dbReference type="NCBI Taxonomy" id="1481914"/>
    <lineage>
        <taxon>Bacteria</taxon>
        <taxon>Pseudomonadati</taxon>
        <taxon>Pseudomonadota</taxon>
        <taxon>Gammaproteobacteria</taxon>
        <taxon>Vibrionales</taxon>
        <taxon>Vibrionaceae</taxon>
        <taxon>Vibrio</taxon>
    </lineage>
</organism>
<dbReference type="Proteomes" id="UP000031671">
    <property type="component" value="Unassembled WGS sequence"/>
</dbReference>
<evidence type="ECO:0000313" key="5">
    <source>
        <dbReference type="EMBL" id="GAM57036.1"/>
    </source>
</evidence>
<dbReference type="Pfam" id="PF25973">
    <property type="entry name" value="BSH_CzcB"/>
    <property type="match status" value="1"/>
</dbReference>
<dbReference type="GO" id="GO:0015562">
    <property type="term" value="F:efflux transmembrane transporter activity"/>
    <property type="evidence" value="ECO:0007669"/>
    <property type="project" value="TreeGrafter"/>
</dbReference>
<gene>
    <name evidence="5" type="ORF">JCM19231_2842</name>
</gene>
<dbReference type="Pfam" id="PF25954">
    <property type="entry name" value="Beta-barrel_RND_2"/>
    <property type="match status" value="1"/>
</dbReference>
<sequence>MKKWTVIMLLIAIALFGSVIGFNLFKQQKIAEYMANRPEPEYPVTVMTANAEDWTPNIEAIGFIEPLQGVTLTSETSGVIQRIGFKSGATVTEDQLLVALDSDVERANLKSAQARYPAAEAKYKRYNGLFKKGAVSQADFDEATAAYFSLQADIESLKATIDRREIRAPFAGVIGIRGVNLGEYLQGGSRIARLEDISVMRLRFTVSQTDISRIHVDQDVHIQVDSFPGEVFEGTISAIEPAVNYQSGLIQVQADIPNTQGKLRSGMFARAQVVLPTLHDQVVLPQTAITYTLYGDSVYVLNSETNRVDQRVVKVGERKLDKVLILDGIKAGETIVTSGQVRLSNEAKVKIVTSDATTPPAEIPML</sequence>
<reference evidence="5 6" key="1">
    <citation type="submission" date="2015-01" db="EMBL/GenBank/DDBJ databases">
        <title>Vibrio sp. C1 JCM 19231 whole genome shotgun sequence.</title>
        <authorList>
            <person name="Sawabe T."/>
            <person name="Meirelles P."/>
            <person name="Feng G."/>
            <person name="Sayaka M."/>
            <person name="Hattori M."/>
            <person name="Ohkuma M."/>
        </authorList>
    </citation>
    <scope>NUCLEOTIDE SEQUENCE [LARGE SCALE GENOMIC DNA]</scope>
    <source>
        <strain evidence="6">JCM 19231</strain>
    </source>
</reference>
<keyword evidence="6" id="KW-1185">Reference proteome</keyword>
<dbReference type="PANTHER" id="PTHR30469">
    <property type="entry name" value="MULTIDRUG RESISTANCE PROTEIN MDTA"/>
    <property type="match status" value="1"/>
</dbReference>
<proteinExistence type="inferred from homology"/>
<dbReference type="Gene3D" id="2.40.30.170">
    <property type="match status" value="1"/>
</dbReference>
<feature type="domain" description="CusB-like beta-barrel" evidence="2">
    <location>
        <begin position="204"/>
        <end position="273"/>
    </location>
</feature>
<feature type="domain" description="CzcB-like barrel-sandwich hybrid" evidence="4">
    <location>
        <begin position="72"/>
        <end position="194"/>
    </location>
</feature>
<dbReference type="PANTHER" id="PTHR30469:SF11">
    <property type="entry name" value="BLL4320 PROTEIN"/>
    <property type="match status" value="1"/>
</dbReference>
<evidence type="ECO:0000259" key="3">
    <source>
        <dbReference type="Pfam" id="PF25967"/>
    </source>
</evidence>
<evidence type="ECO:0000259" key="2">
    <source>
        <dbReference type="Pfam" id="PF25954"/>
    </source>
</evidence>